<dbReference type="InterPro" id="IPR005235">
    <property type="entry name" value="YmdB-like"/>
</dbReference>
<evidence type="ECO:0000256" key="2">
    <source>
        <dbReference type="ARBA" id="ARBA00022723"/>
    </source>
</evidence>
<proteinExistence type="inferred from homology"/>
<feature type="binding site" evidence="7">
    <location>
        <position position="49"/>
    </location>
    <ligand>
        <name>Fe cation</name>
        <dbReference type="ChEBI" id="CHEBI:24875"/>
        <label>1</label>
    </ligand>
</feature>
<evidence type="ECO:0000256" key="6">
    <source>
        <dbReference type="PIRSR" id="PIRSR004789-50"/>
    </source>
</evidence>
<evidence type="ECO:0000256" key="5">
    <source>
        <dbReference type="ARBA" id="ARBA00061401"/>
    </source>
</evidence>
<sequence length="310" mass="32741">MGRLFCGGEPMRVLFVGDVVGRPGRKMLALHLPRLIDAERPDFVVINGENAAHGRGITRKIAADFFALGADVITLGNHAWDNKEAFDLLAEEPRVLRPLNYPPGTAGRGVAVVEKGAWRLGVVSVLGRSFMSPLDDPFRTLDAALEELAASGVRHVVVDVHAEATAEKEAIGWYVDGRASAVIGTHTHVQTADARLLPGGTAYLTDVGMTGPMDGVLGMRRDEVLARFLTGLPQRFDVLTEGPRELSYAVVDLRPDGRAAAIRRGRIVETPQAEGTYVPPEAQAASASPAKGSTGSPASGASAPEAGAGR</sequence>
<feature type="region of interest" description="Disordered" evidence="8">
    <location>
        <begin position="270"/>
        <end position="310"/>
    </location>
</feature>
<evidence type="ECO:0000313" key="9">
    <source>
        <dbReference type="EMBL" id="PTQ54152.1"/>
    </source>
</evidence>
<feature type="binding site" evidence="7">
    <location>
        <position position="18"/>
    </location>
    <ligand>
        <name>Fe cation</name>
        <dbReference type="ChEBI" id="CHEBI:24875"/>
        <label>1</label>
    </ligand>
</feature>
<name>A0A2T5GD83_HYDSH</name>
<dbReference type="CDD" id="cd07382">
    <property type="entry name" value="MPP_DR1281"/>
    <property type="match status" value="1"/>
</dbReference>
<organism evidence="9 10">
    <name type="scientific">Hydrogenibacillus schlegelii</name>
    <name type="common">Bacillus schlegelii</name>
    <dbReference type="NCBI Taxonomy" id="1484"/>
    <lineage>
        <taxon>Bacteria</taxon>
        <taxon>Bacillati</taxon>
        <taxon>Bacillota</taxon>
        <taxon>Bacilli</taxon>
        <taxon>Bacillales</taxon>
        <taxon>Bacillales Family X. Incertae Sedis</taxon>
        <taxon>Hydrogenibacillus</taxon>
    </lineage>
</organism>
<comment type="similarity">
    <text evidence="5">Belongs to the YmdB-like family.</text>
</comment>
<comment type="caution">
    <text evidence="9">The sequence shown here is derived from an EMBL/GenBank/DDBJ whole genome shotgun (WGS) entry which is preliminary data.</text>
</comment>
<evidence type="ECO:0000313" key="10">
    <source>
        <dbReference type="Proteomes" id="UP000244180"/>
    </source>
</evidence>
<dbReference type="Pfam" id="PF13277">
    <property type="entry name" value="YmdB"/>
    <property type="match status" value="1"/>
</dbReference>
<dbReference type="PANTHER" id="PTHR36303:SF1">
    <property type="entry name" value="2',3'-CYCLIC-NUCLEOTIDE 2'-PHOSPHODIESTERASE"/>
    <property type="match status" value="1"/>
</dbReference>
<reference evidence="9 10" key="1">
    <citation type="submission" date="2017-08" db="EMBL/GenBank/DDBJ databases">
        <title>Burning lignite coal seam in the remote Altai Mountains harbors a hydrogen-driven thermophilic microbial community.</title>
        <authorList>
            <person name="Kadnikov V.V."/>
            <person name="Mardanov A.V."/>
            <person name="Ivasenko D."/>
            <person name="Beletsky A.V."/>
            <person name="Karnachuk O.V."/>
            <person name="Ravin N.V."/>
        </authorList>
    </citation>
    <scope>NUCLEOTIDE SEQUENCE [LARGE SCALE GENOMIC DNA]</scope>
    <source>
        <strain evidence="9">AL33</strain>
    </source>
</reference>
<gene>
    <name evidence="9" type="ORF">HSCHL_0796</name>
</gene>
<protein>
    <submittedName>
        <fullName evidence="9">Phosphoesterase</fullName>
    </submittedName>
</protein>
<dbReference type="NCBIfam" id="TIGR00282">
    <property type="entry name" value="TIGR00282 family metallophosphoesterase"/>
    <property type="match status" value="1"/>
</dbReference>
<accession>A0A2T5GD83</accession>
<dbReference type="Proteomes" id="UP000244180">
    <property type="component" value="Unassembled WGS sequence"/>
</dbReference>
<dbReference type="SUPFAM" id="SSF56300">
    <property type="entry name" value="Metallo-dependent phosphatases"/>
    <property type="match status" value="1"/>
</dbReference>
<keyword evidence="4" id="KW-0408">Iron</keyword>
<dbReference type="EMBL" id="PEBV01000006">
    <property type="protein sequence ID" value="PTQ54152.1"/>
    <property type="molecule type" value="Genomic_DNA"/>
</dbReference>
<evidence type="ECO:0000256" key="8">
    <source>
        <dbReference type="SAM" id="MobiDB-lite"/>
    </source>
</evidence>
<dbReference type="PIRSF" id="PIRSF004789">
    <property type="entry name" value="DR1281"/>
    <property type="match status" value="1"/>
</dbReference>
<evidence type="ECO:0000256" key="7">
    <source>
        <dbReference type="PIRSR" id="PIRSR004789-51"/>
    </source>
</evidence>
<evidence type="ECO:0000256" key="4">
    <source>
        <dbReference type="ARBA" id="ARBA00023004"/>
    </source>
</evidence>
<keyword evidence="3" id="KW-0378">Hydrolase</keyword>
<evidence type="ECO:0000256" key="3">
    <source>
        <dbReference type="ARBA" id="ARBA00022801"/>
    </source>
</evidence>
<dbReference type="PANTHER" id="PTHR36303">
    <property type="entry name" value="2',3'-CYCLIC-NUCLEOTIDE 2'-PHOSPHODIESTERASE"/>
    <property type="match status" value="1"/>
</dbReference>
<feature type="binding site" evidence="7">
    <location>
        <position position="188"/>
    </location>
    <ligand>
        <name>Fe cation</name>
        <dbReference type="ChEBI" id="CHEBI:24875"/>
        <label>1</label>
    </ligand>
</feature>
<keyword evidence="2 7" id="KW-0479">Metal-binding</keyword>
<dbReference type="FunFam" id="3.60.21.10:FF:000016">
    <property type="entry name" value="Putative metallophosphoesterase"/>
    <property type="match status" value="1"/>
</dbReference>
<dbReference type="Gene3D" id="3.60.21.10">
    <property type="match status" value="1"/>
</dbReference>
<feature type="binding site" evidence="7">
    <location>
        <position position="186"/>
    </location>
    <ligand>
        <name>Fe cation</name>
        <dbReference type="ChEBI" id="CHEBI:24875"/>
        <label>2</label>
    </ligand>
</feature>
<dbReference type="GO" id="GO:0004113">
    <property type="term" value="F:2',3'-cyclic-nucleotide 3'-phosphodiesterase activity"/>
    <property type="evidence" value="ECO:0007669"/>
    <property type="project" value="TreeGrafter"/>
</dbReference>
<dbReference type="InterPro" id="IPR029052">
    <property type="entry name" value="Metallo-depent_PP-like"/>
</dbReference>
<dbReference type="GO" id="GO:0046872">
    <property type="term" value="F:metal ion binding"/>
    <property type="evidence" value="ECO:0007669"/>
    <property type="project" value="UniProtKB-KW"/>
</dbReference>
<dbReference type="AlphaFoldDB" id="A0A2T5GD83"/>
<feature type="active site" description="Proton donor" evidence="6">
    <location>
        <position position="78"/>
    </location>
</feature>
<feature type="binding site" evidence="7">
    <location>
        <position position="49"/>
    </location>
    <ligand>
        <name>Fe cation</name>
        <dbReference type="ChEBI" id="CHEBI:24875"/>
        <label>2</label>
    </ligand>
</feature>
<feature type="binding site" evidence="7">
    <location>
        <position position="77"/>
    </location>
    <ligand>
        <name>Fe cation</name>
        <dbReference type="ChEBI" id="CHEBI:24875"/>
        <label>2</label>
    </ligand>
</feature>
<feature type="binding site" evidence="7">
    <location>
        <position position="161"/>
    </location>
    <ligand>
        <name>Fe cation</name>
        <dbReference type="ChEBI" id="CHEBI:24875"/>
        <label>2</label>
    </ligand>
</feature>
<feature type="binding site" evidence="7">
    <location>
        <position position="50"/>
    </location>
    <ligand>
        <name>Fe cation</name>
        <dbReference type="ChEBI" id="CHEBI:24875"/>
        <label>1</label>
    </ligand>
</feature>
<comment type="cofactor">
    <cofactor evidence="1">
        <name>Fe(3+)</name>
        <dbReference type="ChEBI" id="CHEBI:29034"/>
    </cofactor>
</comment>
<feature type="compositionally biased region" description="Low complexity" evidence="8">
    <location>
        <begin position="279"/>
        <end position="310"/>
    </location>
</feature>
<evidence type="ECO:0000256" key="1">
    <source>
        <dbReference type="ARBA" id="ARBA00001965"/>
    </source>
</evidence>